<evidence type="ECO:0000313" key="4">
    <source>
        <dbReference type="Proteomes" id="UP001341840"/>
    </source>
</evidence>
<dbReference type="Proteomes" id="UP001341840">
    <property type="component" value="Unassembled WGS sequence"/>
</dbReference>
<organism evidence="3 4">
    <name type="scientific">Stylosanthes scabra</name>
    <dbReference type="NCBI Taxonomy" id="79078"/>
    <lineage>
        <taxon>Eukaryota</taxon>
        <taxon>Viridiplantae</taxon>
        <taxon>Streptophyta</taxon>
        <taxon>Embryophyta</taxon>
        <taxon>Tracheophyta</taxon>
        <taxon>Spermatophyta</taxon>
        <taxon>Magnoliopsida</taxon>
        <taxon>eudicotyledons</taxon>
        <taxon>Gunneridae</taxon>
        <taxon>Pentapetalae</taxon>
        <taxon>rosids</taxon>
        <taxon>fabids</taxon>
        <taxon>Fabales</taxon>
        <taxon>Fabaceae</taxon>
        <taxon>Papilionoideae</taxon>
        <taxon>50 kb inversion clade</taxon>
        <taxon>dalbergioids sensu lato</taxon>
        <taxon>Dalbergieae</taxon>
        <taxon>Pterocarpus clade</taxon>
        <taxon>Stylosanthes</taxon>
    </lineage>
</organism>
<feature type="domain" description="PB1-like" evidence="2">
    <location>
        <begin position="34"/>
        <end position="115"/>
    </location>
</feature>
<comment type="caution">
    <text evidence="3">The sequence shown here is derived from an EMBL/GenBank/DDBJ whole genome shotgun (WGS) entry which is preliminary data.</text>
</comment>
<dbReference type="EMBL" id="JASCZI010241997">
    <property type="protein sequence ID" value="MED6208976.1"/>
    <property type="molecule type" value="Genomic_DNA"/>
</dbReference>
<dbReference type="Pfam" id="PF26130">
    <property type="entry name" value="PB1-like"/>
    <property type="match status" value="1"/>
</dbReference>
<proteinExistence type="predicted"/>
<protein>
    <recommendedName>
        <fullName evidence="2">PB1-like domain-containing protein</fullName>
    </recommendedName>
</protein>
<reference evidence="3 4" key="1">
    <citation type="journal article" date="2023" name="Plants (Basel)">
        <title>Bridging the Gap: Combining Genomics and Transcriptomics Approaches to Understand Stylosanthes scabra, an Orphan Legume from the Brazilian Caatinga.</title>
        <authorList>
            <person name="Ferreira-Neto J.R.C."/>
            <person name="da Silva M.D."/>
            <person name="Binneck E."/>
            <person name="de Melo N.F."/>
            <person name="da Silva R.H."/>
            <person name="de Melo A.L.T.M."/>
            <person name="Pandolfi V."/>
            <person name="Bustamante F.O."/>
            <person name="Brasileiro-Vidal A.C."/>
            <person name="Benko-Iseppon A.M."/>
        </authorList>
    </citation>
    <scope>NUCLEOTIDE SEQUENCE [LARGE SCALE GENOMIC DNA]</scope>
    <source>
        <tissue evidence="3">Leaves</tissue>
    </source>
</reference>
<keyword evidence="4" id="KW-1185">Reference proteome</keyword>
<gene>
    <name evidence="3" type="ORF">PIB30_050100</name>
</gene>
<feature type="region of interest" description="Disordered" evidence="1">
    <location>
        <begin position="139"/>
        <end position="160"/>
    </location>
</feature>
<accession>A0ABU6YHR5</accession>
<evidence type="ECO:0000259" key="2">
    <source>
        <dbReference type="Pfam" id="PF26130"/>
    </source>
</evidence>
<dbReference type="InterPro" id="IPR058594">
    <property type="entry name" value="PB1-like_dom_pln"/>
</dbReference>
<feature type="compositionally biased region" description="Pro residues" evidence="1">
    <location>
        <begin position="139"/>
        <end position="155"/>
    </location>
</feature>
<sequence>MESTCPLRCTLDSAYEDNVVKCIEDEPFESGLKVGGKVEKLEEMDIDHVNFGDLVKLLETLGFMTHKRMFWLDGNAIDLEIGLNLLDGDGSVRDMYNHLLMNIDASKELHIYVEHLVDVPVPAPEAALAIATASAAPPAPAAPPAAAPSPTPAPAPRGLNQETFVLSESF</sequence>
<name>A0ABU6YHR5_9FABA</name>
<evidence type="ECO:0000313" key="3">
    <source>
        <dbReference type="EMBL" id="MED6208976.1"/>
    </source>
</evidence>
<evidence type="ECO:0000256" key="1">
    <source>
        <dbReference type="SAM" id="MobiDB-lite"/>
    </source>
</evidence>